<dbReference type="GO" id="GO:0005737">
    <property type="term" value="C:cytoplasm"/>
    <property type="evidence" value="ECO:0007669"/>
    <property type="project" value="TreeGrafter"/>
</dbReference>
<dbReference type="GO" id="GO:0030515">
    <property type="term" value="F:snoRNA binding"/>
    <property type="evidence" value="ECO:0007669"/>
    <property type="project" value="TreeGrafter"/>
</dbReference>
<comment type="caution">
    <text evidence="3">The sequence shown here is derived from an EMBL/GenBank/DDBJ whole genome shotgun (WGS) entry which is preliminary data.</text>
</comment>
<reference evidence="3" key="1">
    <citation type="journal article" date="2020" name="Stud. Mycol.">
        <title>101 Dothideomycetes genomes: a test case for predicting lifestyles and emergence of pathogens.</title>
        <authorList>
            <person name="Haridas S."/>
            <person name="Albert R."/>
            <person name="Binder M."/>
            <person name="Bloem J."/>
            <person name="Labutti K."/>
            <person name="Salamov A."/>
            <person name="Andreopoulos B."/>
            <person name="Baker S."/>
            <person name="Barry K."/>
            <person name="Bills G."/>
            <person name="Bluhm B."/>
            <person name="Cannon C."/>
            <person name="Castanera R."/>
            <person name="Culley D."/>
            <person name="Daum C."/>
            <person name="Ezra D."/>
            <person name="Gonzalez J."/>
            <person name="Henrissat B."/>
            <person name="Kuo A."/>
            <person name="Liang C."/>
            <person name="Lipzen A."/>
            <person name="Lutzoni F."/>
            <person name="Magnuson J."/>
            <person name="Mondo S."/>
            <person name="Nolan M."/>
            <person name="Ohm R."/>
            <person name="Pangilinan J."/>
            <person name="Park H.-J."/>
            <person name="Ramirez L."/>
            <person name="Alfaro M."/>
            <person name="Sun H."/>
            <person name="Tritt A."/>
            <person name="Yoshinaga Y."/>
            <person name="Zwiers L.-H."/>
            <person name="Turgeon B."/>
            <person name="Goodwin S."/>
            <person name="Spatafora J."/>
            <person name="Crous P."/>
            <person name="Grigoriev I."/>
        </authorList>
    </citation>
    <scope>NUCLEOTIDE SEQUENCE</scope>
    <source>
        <strain evidence="3">CBS 125425</strain>
    </source>
</reference>
<dbReference type="PANTHER" id="PTHR12821">
    <property type="entry name" value="BYSTIN"/>
    <property type="match status" value="1"/>
</dbReference>
<comment type="similarity">
    <text evidence="1">Belongs to the bystin family.</text>
</comment>
<evidence type="ECO:0000313" key="3">
    <source>
        <dbReference type="EMBL" id="KAF2733906.1"/>
    </source>
</evidence>
<dbReference type="InterPro" id="IPR007955">
    <property type="entry name" value="Bystin"/>
</dbReference>
<feature type="compositionally biased region" description="Acidic residues" evidence="2">
    <location>
        <begin position="94"/>
        <end position="117"/>
    </location>
</feature>
<dbReference type="Pfam" id="PF05291">
    <property type="entry name" value="Bystin"/>
    <property type="match status" value="1"/>
</dbReference>
<sequence>MPKTPKSPGTREIPRHNPLTEDYAPSNPLKQKGQKRRKTVERREEGGDQFVDSKASRKILDHGRELAEEDERENQARQPPAANPAFDFEGRLGEDDDTEDPTAHYDDEEAWGDEDEEVEDVEIDPADLATFNKFNPTDENPIVWPGDKAEPTGGGTNLADLILSKIAAAEAQTEGREILGGGDPDDAVELDAKVVEVYKQVGLILSRYRSGKLPKPFKILPTIPIWETLISITQPEQWTPNAVYAATRIFISSKPANAQIFLNTVLLPAVQDDIRETHKLNYHLYHALKKALYKPKCFFKGVVFPMLADGTCTQREAVIVASVVAKVSVPMGDSAGALYRLCEIAAEQMSTDPDAAGAVNIFIKTLLEKKYALPYQVIDAVVFHFLRFRAVGASSADAMETDSVSQGLGGTGKLPVIWHQGLLAFAQRYRNEITEDQREALLDLLLTRGHKSISPEVRRELLEGRGRGVAVEPAPVGLDGDDTMMMTVDA</sequence>
<evidence type="ECO:0000256" key="2">
    <source>
        <dbReference type="SAM" id="MobiDB-lite"/>
    </source>
</evidence>
<gene>
    <name evidence="3" type="ORF">EJ04DRAFT_467724</name>
</gene>
<accession>A0A9P4V250</accession>
<feature type="region of interest" description="Disordered" evidence="2">
    <location>
        <begin position="1"/>
        <end position="117"/>
    </location>
</feature>
<proteinExistence type="inferred from homology"/>
<keyword evidence="4" id="KW-1185">Reference proteome</keyword>
<dbReference type="GO" id="GO:0030688">
    <property type="term" value="C:preribosome, small subunit precursor"/>
    <property type="evidence" value="ECO:0007669"/>
    <property type="project" value="TreeGrafter"/>
</dbReference>
<feature type="compositionally biased region" description="Basic and acidic residues" evidence="2">
    <location>
        <begin position="54"/>
        <end position="66"/>
    </location>
</feature>
<dbReference type="PANTHER" id="PTHR12821:SF0">
    <property type="entry name" value="BYSTIN"/>
    <property type="match status" value="1"/>
</dbReference>
<evidence type="ECO:0000256" key="1">
    <source>
        <dbReference type="ARBA" id="ARBA00007114"/>
    </source>
</evidence>
<organism evidence="3 4">
    <name type="scientific">Polyplosphaeria fusca</name>
    <dbReference type="NCBI Taxonomy" id="682080"/>
    <lineage>
        <taxon>Eukaryota</taxon>
        <taxon>Fungi</taxon>
        <taxon>Dikarya</taxon>
        <taxon>Ascomycota</taxon>
        <taxon>Pezizomycotina</taxon>
        <taxon>Dothideomycetes</taxon>
        <taxon>Pleosporomycetidae</taxon>
        <taxon>Pleosporales</taxon>
        <taxon>Tetraplosphaeriaceae</taxon>
        <taxon>Polyplosphaeria</taxon>
    </lineage>
</organism>
<evidence type="ECO:0000313" key="4">
    <source>
        <dbReference type="Proteomes" id="UP000799444"/>
    </source>
</evidence>
<dbReference type="GO" id="GO:0006364">
    <property type="term" value="P:rRNA processing"/>
    <property type="evidence" value="ECO:0007669"/>
    <property type="project" value="TreeGrafter"/>
</dbReference>
<dbReference type="AlphaFoldDB" id="A0A9P4V250"/>
<dbReference type="OrthoDB" id="2192561at2759"/>
<name>A0A9P4V250_9PLEO</name>
<dbReference type="EMBL" id="ML996155">
    <property type="protein sequence ID" value="KAF2733906.1"/>
    <property type="molecule type" value="Genomic_DNA"/>
</dbReference>
<protein>
    <submittedName>
        <fullName evidence="3">rRNA processing protein-like protein Bystin</fullName>
    </submittedName>
</protein>
<dbReference type="GO" id="GO:0005730">
    <property type="term" value="C:nucleolus"/>
    <property type="evidence" value="ECO:0007669"/>
    <property type="project" value="TreeGrafter"/>
</dbReference>
<dbReference type="Proteomes" id="UP000799444">
    <property type="component" value="Unassembled WGS sequence"/>
</dbReference>
<feature type="compositionally biased region" description="Low complexity" evidence="2">
    <location>
        <begin position="76"/>
        <end position="85"/>
    </location>
</feature>